<dbReference type="NCBIfam" id="NF041098">
    <property type="entry name" value="diketo_inos_hlase_IolN"/>
    <property type="match status" value="1"/>
</dbReference>
<dbReference type="GO" id="GO:0046872">
    <property type="term" value="F:metal ion binding"/>
    <property type="evidence" value="ECO:0007669"/>
    <property type="project" value="UniProtKB-KW"/>
</dbReference>
<keyword evidence="2" id="KW-0479">Metal-binding</keyword>
<dbReference type="EMBL" id="LNQE01000429">
    <property type="protein sequence ID" value="KUG26630.1"/>
    <property type="molecule type" value="Genomic_DNA"/>
</dbReference>
<comment type="caution">
    <text evidence="5">The sequence shown here is derived from an EMBL/GenBank/DDBJ whole genome shotgun (WGS) entry which is preliminary data.</text>
</comment>
<dbReference type="InterPro" id="IPR049842">
    <property type="entry name" value="Diketo_inos_hlase_IolN"/>
</dbReference>
<evidence type="ECO:0000256" key="2">
    <source>
        <dbReference type="ARBA" id="ARBA00022723"/>
    </source>
</evidence>
<name>A0A0W8G0I3_9ZZZZ</name>
<gene>
    <name evidence="5" type="ORF">ASZ90_003524</name>
</gene>
<accession>A0A0W8G0I3</accession>
<dbReference type="AlphaFoldDB" id="A0A0W8G0I3"/>
<proteinExistence type="predicted"/>
<reference evidence="5" key="1">
    <citation type="journal article" date="2015" name="Proc. Natl. Acad. Sci. U.S.A.">
        <title>Networks of energetic and metabolic interactions define dynamics in microbial communities.</title>
        <authorList>
            <person name="Embree M."/>
            <person name="Liu J.K."/>
            <person name="Al-Bassam M.M."/>
            <person name="Zengler K."/>
        </authorList>
    </citation>
    <scope>NUCLEOTIDE SEQUENCE</scope>
</reference>
<dbReference type="InterPro" id="IPR003785">
    <property type="entry name" value="Creatininase/forma_Hydrolase"/>
</dbReference>
<evidence type="ECO:0000256" key="4">
    <source>
        <dbReference type="ARBA" id="ARBA00022833"/>
    </source>
</evidence>
<organism evidence="5">
    <name type="scientific">hydrocarbon metagenome</name>
    <dbReference type="NCBI Taxonomy" id="938273"/>
    <lineage>
        <taxon>unclassified sequences</taxon>
        <taxon>metagenomes</taxon>
        <taxon>ecological metagenomes</taxon>
    </lineage>
</organism>
<dbReference type="GO" id="GO:0016811">
    <property type="term" value="F:hydrolase activity, acting on carbon-nitrogen (but not peptide) bonds, in linear amides"/>
    <property type="evidence" value="ECO:0007669"/>
    <property type="project" value="TreeGrafter"/>
</dbReference>
<evidence type="ECO:0000256" key="3">
    <source>
        <dbReference type="ARBA" id="ARBA00022801"/>
    </source>
</evidence>
<sequence length="364" mass="41268">MPKWIKADRGDILFEDTSVGRLKKKIWDASDEEIDKILADYEIPSPSELAKKGSYIQTTIRKDVVENRKKNDVLFIPIGCTELHGLHTVTALDTLMVTQILEGVRRYTAKKGAPCNLTWTPLNFGGHPHHHVGMPGTIHLEDEVVKKILIDVMVGFWNDGFRKIILVNNHGHSWLLEAAIQELQKTWNLPGIFRTLDWHRSVREFFRTKDRGGDWDDNFVHADEAETSVLLLLANELVEMSYAEETEVPAYLPDGHFDKAVDPFGRPSRWSEGQGHFPTELGSIPEGVVGRPTIGTAQKAKRTIAAILSYLTLVHDEIHEAFPSGKVPPIENTTMRTTKEMEPYLKEPFTEGWRPIYSINKMGL</sequence>
<protein>
    <submittedName>
        <fullName evidence="5">Creatinine amidohydrolase</fullName>
        <ecNumber evidence="5">3.5.2.10</ecNumber>
    </submittedName>
</protein>
<dbReference type="EC" id="3.5.2.10" evidence="5"/>
<dbReference type="PANTHER" id="PTHR35005:SF1">
    <property type="entry name" value="2-AMINO-5-FORMYLAMINO-6-RIBOSYLAMINOPYRIMIDIN-4(3H)-ONE 5'-MONOPHOSPHATE DEFORMYLASE"/>
    <property type="match status" value="1"/>
</dbReference>
<dbReference type="InterPro" id="IPR024087">
    <property type="entry name" value="Creatininase-like_sf"/>
</dbReference>
<dbReference type="Gene3D" id="3.40.50.10310">
    <property type="entry name" value="Creatininase"/>
    <property type="match status" value="1"/>
</dbReference>
<dbReference type="SUPFAM" id="SSF102215">
    <property type="entry name" value="Creatininase"/>
    <property type="match status" value="1"/>
</dbReference>
<comment type="cofactor">
    <cofactor evidence="1">
        <name>Zn(2+)</name>
        <dbReference type="ChEBI" id="CHEBI:29105"/>
    </cofactor>
</comment>
<dbReference type="GO" id="GO:0047789">
    <property type="term" value="F:creatininase activity"/>
    <property type="evidence" value="ECO:0007669"/>
    <property type="project" value="UniProtKB-EC"/>
</dbReference>
<dbReference type="GO" id="GO:0009231">
    <property type="term" value="P:riboflavin biosynthetic process"/>
    <property type="evidence" value="ECO:0007669"/>
    <property type="project" value="TreeGrafter"/>
</dbReference>
<evidence type="ECO:0000313" key="5">
    <source>
        <dbReference type="EMBL" id="KUG26630.1"/>
    </source>
</evidence>
<dbReference type="PANTHER" id="PTHR35005">
    <property type="entry name" value="3-DEHYDRO-SCYLLO-INOSOSE HYDROLASE"/>
    <property type="match status" value="1"/>
</dbReference>
<evidence type="ECO:0000256" key="1">
    <source>
        <dbReference type="ARBA" id="ARBA00001947"/>
    </source>
</evidence>
<keyword evidence="3 5" id="KW-0378">Hydrolase</keyword>
<dbReference type="Pfam" id="PF02633">
    <property type="entry name" value="Creatininase"/>
    <property type="match status" value="1"/>
</dbReference>
<keyword evidence="4" id="KW-0862">Zinc</keyword>